<keyword evidence="2" id="KW-1185">Reference proteome</keyword>
<sequence>MVSCKQRYRRVISRFLFHFKTGSEYQKNFLQMISNVSSVLILTGWIQRFQNITFGWGFGLINLFTEILYDIKVPRPIDTGPVLRWRLVATSAFASRLILHASTPALIHFHQVDSGFRFIYLNVKSASIFTK</sequence>
<evidence type="ECO:0000313" key="2">
    <source>
        <dbReference type="Proteomes" id="UP000499080"/>
    </source>
</evidence>
<dbReference type="AlphaFoldDB" id="A0A4Y2FUX3"/>
<evidence type="ECO:0000313" key="1">
    <source>
        <dbReference type="EMBL" id="GBM44951.1"/>
    </source>
</evidence>
<accession>A0A4Y2FUX3</accession>
<dbReference type="Proteomes" id="UP000499080">
    <property type="component" value="Unassembled WGS sequence"/>
</dbReference>
<organism evidence="1 2">
    <name type="scientific">Araneus ventricosus</name>
    <name type="common">Orbweaver spider</name>
    <name type="synonym">Epeira ventricosa</name>
    <dbReference type="NCBI Taxonomy" id="182803"/>
    <lineage>
        <taxon>Eukaryota</taxon>
        <taxon>Metazoa</taxon>
        <taxon>Ecdysozoa</taxon>
        <taxon>Arthropoda</taxon>
        <taxon>Chelicerata</taxon>
        <taxon>Arachnida</taxon>
        <taxon>Araneae</taxon>
        <taxon>Araneomorphae</taxon>
        <taxon>Entelegynae</taxon>
        <taxon>Araneoidea</taxon>
        <taxon>Araneidae</taxon>
        <taxon>Araneus</taxon>
    </lineage>
</organism>
<protein>
    <submittedName>
        <fullName evidence="1">Uncharacterized protein</fullName>
    </submittedName>
</protein>
<reference evidence="1 2" key="1">
    <citation type="journal article" date="2019" name="Sci. Rep.">
        <title>Orb-weaving spider Araneus ventricosus genome elucidates the spidroin gene catalogue.</title>
        <authorList>
            <person name="Kono N."/>
            <person name="Nakamura H."/>
            <person name="Ohtoshi R."/>
            <person name="Moran D.A.P."/>
            <person name="Shinohara A."/>
            <person name="Yoshida Y."/>
            <person name="Fujiwara M."/>
            <person name="Mori M."/>
            <person name="Tomita M."/>
            <person name="Arakawa K."/>
        </authorList>
    </citation>
    <scope>NUCLEOTIDE SEQUENCE [LARGE SCALE GENOMIC DNA]</scope>
</reference>
<gene>
    <name evidence="1" type="ORF">AVEN_126370_1</name>
</gene>
<dbReference type="EMBL" id="BGPR01001083">
    <property type="protein sequence ID" value="GBM44951.1"/>
    <property type="molecule type" value="Genomic_DNA"/>
</dbReference>
<name>A0A4Y2FUX3_ARAVE</name>
<comment type="caution">
    <text evidence="1">The sequence shown here is derived from an EMBL/GenBank/DDBJ whole genome shotgun (WGS) entry which is preliminary data.</text>
</comment>
<proteinExistence type="predicted"/>